<feature type="region of interest" description="Disordered" evidence="1">
    <location>
        <begin position="1"/>
        <end position="31"/>
    </location>
</feature>
<reference evidence="2" key="1">
    <citation type="submission" date="2020-02" db="EMBL/GenBank/DDBJ databases">
        <authorList>
            <person name="Scholz U."/>
            <person name="Mascher M."/>
            <person name="Fiebig A."/>
        </authorList>
    </citation>
    <scope>NUCLEOTIDE SEQUENCE</scope>
</reference>
<dbReference type="OrthoDB" id="693735at2759"/>
<sequence>MVQKGEESTPNRGGSTAKAKEREPRREVARLQRGKAVAAKFKKSCYGEENGVTSAIFLLACVVCSPPSPR</sequence>
<evidence type="ECO:0000256" key="1">
    <source>
        <dbReference type="SAM" id="MobiDB-lite"/>
    </source>
</evidence>
<organism evidence="2 3">
    <name type="scientific">Spirodela intermedia</name>
    <name type="common">Intermediate duckweed</name>
    <dbReference type="NCBI Taxonomy" id="51605"/>
    <lineage>
        <taxon>Eukaryota</taxon>
        <taxon>Viridiplantae</taxon>
        <taxon>Streptophyta</taxon>
        <taxon>Embryophyta</taxon>
        <taxon>Tracheophyta</taxon>
        <taxon>Spermatophyta</taxon>
        <taxon>Magnoliopsida</taxon>
        <taxon>Liliopsida</taxon>
        <taxon>Araceae</taxon>
        <taxon>Lemnoideae</taxon>
        <taxon>Spirodela</taxon>
    </lineage>
</organism>
<keyword evidence="3" id="KW-1185">Reference proteome</keyword>
<dbReference type="PANTHER" id="PTHR38398">
    <property type="entry name" value="EXPRESSED PROTEIN"/>
    <property type="match status" value="1"/>
</dbReference>
<accession>A0A7I8KDZ7</accession>
<dbReference type="AlphaFoldDB" id="A0A7I8KDZ7"/>
<dbReference type="PANTHER" id="PTHR38398:SF1">
    <property type="entry name" value="EXPRESSED PROTEIN"/>
    <property type="match status" value="1"/>
</dbReference>
<gene>
    <name evidence="2" type="ORF">SI8410_05006662</name>
</gene>
<proteinExistence type="predicted"/>
<evidence type="ECO:0000313" key="3">
    <source>
        <dbReference type="Proteomes" id="UP000663760"/>
    </source>
</evidence>
<feature type="compositionally biased region" description="Basic and acidic residues" evidence="1">
    <location>
        <begin position="18"/>
        <end position="30"/>
    </location>
</feature>
<name>A0A7I8KDZ7_SPIIN</name>
<dbReference type="Proteomes" id="UP000663760">
    <property type="component" value="Chromosome 5"/>
</dbReference>
<dbReference type="EMBL" id="LR746268">
    <property type="protein sequence ID" value="CAA7395999.1"/>
    <property type="molecule type" value="Genomic_DNA"/>
</dbReference>
<evidence type="ECO:0000313" key="2">
    <source>
        <dbReference type="EMBL" id="CAA7395999.1"/>
    </source>
</evidence>
<protein>
    <submittedName>
        <fullName evidence="2">Uncharacterized protein</fullName>
    </submittedName>
</protein>